<gene>
    <name evidence="2" type="ORF">GCM10011340_34500</name>
</gene>
<dbReference type="Proteomes" id="UP000658258">
    <property type="component" value="Unassembled WGS sequence"/>
</dbReference>
<evidence type="ECO:0000256" key="1">
    <source>
        <dbReference type="SAM" id="MobiDB-lite"/>
    </source>
</evidence>
<feature type="region of interest" description="Disordered" evidence="1">
    <location>
        <begin position="33"/>
        <end position="81"/>
    </location>
</feature>
<protein>
    <recommendedName>
        <fullName evidence="4">DUF4834 domain-containing protein</fullName>
    </recommendedName>
</protein>
<evidence type="ECO:0000313" key="2">
    <source>
        <dbReference type="EMBL" id="GHE74829.1"/>
    </source>
</evidence>
<dbReference type="InterPro" id="IPR032272">
    <property type="entry name" value="DUF4834"/>
</dbReference>
<dbReference type="RefSeq" id="WP_189631553.1">
    <property type="nucleotide sequence ID" value="NZ_BNAG01000005.1"/>
</dbReference>
<organism evidence="2 3">
    <name type="scientific">Roseivirga thermotolerans</name>
    <dbReference type="NCBI Taxonomy" id="1758176"/>
    <lineage>
        <taxon>Bacteria</taxon>
        <taxon>Pseudomonadati</taxon>
        <taxon>Bacteroidota</taxon>
        <taxon>Cytophagia</taxon>
        <taxon>Cytophagales</taxon>
        <taxon>Roseivirgaceae</taxon>
        <taxon>Roseivirga</taxon>
    </lineage>
</organism>
<reference evidence="3" key="1">
    <citation type="journal article" date="2019" name="Int. J. Syst. Evol. Microbiol.">
        <title>The Global Catalogue of Microorganisms (GCM) 10K type strain sequencing project: providing services to taxonomists for standard genome sequencing and annotation.</title>
        <authorList>
            <consortium name="The Broad Institute Genomics Platform"/>
            <consortium name="The Broad Institute Genome Sequencing Center for Infectious Disease"/>
            <person name="Wu L."/>
            <person name="Ma J."/>
        </authorList>
    </citation>
    <scope>NUCLEOTIDE SEQUENCE [LARGE SCALE GENOMIC DNA]</scope>
    <source>
        <strain evidence="3">CGMCC 1.15111</strain>
    </source>
</reference>
<evidence type="ECO:0000313" key="3">
    <source>
        <dbReference type="Proteomes" id="UP000658258"/>
    </source>
</evidence>
<keyword evidence="3" id="KW-1185">Reference proteome</keyword>
<dbReference type="Pfam" id="PF16118">
    <property type="entry name" value="DUF4834"/>
    <property type="match status" value="1"/>
</dbReference>
<sequence>MIRLILIFVLIFWVIRSVFKLFSVGLGQAQQQQHRGFSNSGRSHRKPSDGNVNIDYAPKKPSKKSSENYKGGDYVDYEEVK</sequence>
<dbReference type="EMBL" id="BNAG01000005">
    <property type="protein sequence ID" value="GHE74829.1"/>
    <property type="molecule type" value="Genomic_DNA"/>
</dbReference>
<proteinExistence type="predicted"/>
<evidence type="ECO:0008006" key="4">
    <source>
        <dbReference type="Google" id="ProtNLM"/>
    </source>
</evidence>
<comment type="caution">
    <text evidence="2">The sequence shown here is derived from an EMBL/GenBank/DDBJ whole genome shotgun (WGS) entry which is preliminary data.</text>
</comment>
<accession>A0ABQ3IBF0</accession>
<name>A0ABQ3IBF0_9BACT</name>